<dbReference type="InterPro" id="IPR051922">
    <property type="entry name" value="Bact_Sporulation_Assoc"/>
</dbReference>
<dbReference type="GO" id="GO:0030288">
    <property type="term" value="C:outer membrane-bounded periplasmic space"/>
    <property type="evidence" value="ECO:0007669"/>
    <property type="project" value="TreeGrafter"/>
</dbReference>
<dbReference type="InterPro" id="IPR013693">
    <property type="entry name" value="SpoIID/LytB_N"/>
</dbReference>
<dbReference type="PANTHER" id="PTHR30032">
    <property type="entry name" value="N-ACETYLMURAMOYL-L-ALANINE AMIDASE-RELATED"/>
    <property type="match status" value="1"/>
</dbReference>
<dbReference type="EMBL" id="DTGZ01000100">
    <property type="protein sequence ID" value="HGV97718.1"/>
    <property type="molecule type" value="Genomic_DNA"/>
</dbReference>
<feature type="domain" description="Sporulation stage II protein D amidase enhancer LytB N-terminal" evidence="1">
    <location>
        <begin position="94"/>
        <end position="185"/>
    </location>
</feature>
<dbReference type="InterPro" id="IPR013486">
    <property type="entry name" value="SpoIID/LytB"/>
</dbReference>
<protein>
    <submittedName>
        <fullName evidence="2">SpoIID/LytB domain-containing protein</fullName>
    </submittedName>
</protein>
<sequence length="369" mass="42372">MVKFLSIISALFLGFLINCVPYIQKSSYEGLVRVAILTDMDSLRVSGYKDNKYFEDYKIKIGDKLPVIFNPKDGKISVNGRLYYGNLEIKYIRNKIWVINILKIEDYLKGVVPCELGIISKNLIEAAKAQAVAARTYTYAHLYQYEEFGFDLYATVRDQEYKGIECEDPVVNEAIIKTRGQILIYENKPIDAKYHSTCGGYTADFNDAWKGSPVPYLRSVKCDFCRESPHYEWKKVMSKKEFFFNLRKRLNEIGISLPDTELIKGIRLRRNKKSKRIVEAEIITRMDRYTIPQYNIRKIFGSEDDPGGLLKSNNFNIFVKNDSIIIEGRGLGHGVGMCQFGAIGMAKSGKNYKEILRHYYPGTKLARAP</sequence>
<proteinExistence type="predicted"/>
<dbReference type="Pfam" id="PF08486">
    <property type="entry name" value="SpoIID"/>
    <property type="match status" value="1"/>
</dbReference>
<name>A0A7C4XKY2_UNCW3</name>
<evidence type="ECO:0000259" key="1">
    <source>
        <dbReference type="Pfam" id="PF08486"/>
    </source>
</evidence>
<comment type="caution">
    <text evidence="2">The sequence shown here is derived from an EMBL/GenBank/DDBJ whole genome shotgun (WGS) entry which is preliminary data.</text>
</comment>
<dbReference type="AlphaFoldDB" id="A0A7C4XKY2"/>
<reference evidence="2" key="1">
    <citation type="journal article" date="2020" name="mSystems">
        <title>Genome- and Community-Level Interaction Insights into Carbon Utilization and Element Cycling Functions of Hydrothermarchaeota in Hydrothermal Sediment.</title>
        <authorList>
            <person name="Zhou Z."/>
            <person name="Liu Y."/>
            <person name="Xu W."/>
            <person name="Pan J."/>
            <person name="Luo Z.H."/>
            <person name="Li M."/>
        </authorList>
    </citation>
    <scope>NUCLEOTIDE SEQUENCE [LARGE SCALE GENOMIC DNA]</scope>
    <source>
        <strain evidence="2">SpSt-774</strain>
    </source>
</reference>
<dbReference type="NCBIfam" id="TIGR02669">
    <property type="entry name" value="SpoIID_LytB"/>
    <property type="match status" value="1"/>
</dbReference>
<organism evidence="2">
    <name type="scientific">candidate division WOR-3 bacterium</name>
    <dbReference type="NCBI Taxonomy" id="2052148"/>
    <lineage>
        <taxon>Bacteria</taxon>
        <taxon>Bacteria division WOR-3</taxon>
    </lineage>
</organism>
<dbReference type="PANTHER" id="PTHR30032:SF4">
    <property type="entry name" value="AMIDASE ENHANCER"/>
    <property type="match status" value="1"/>
</dbReference>
<dbReference type="GO" id="GO:0030435">
    <property type="term" value="P:sporulation resulting in formation of a cellular spore"/>
    <property type="evidence" value="ECO:0007669"/>
    <property type="project" value="InterPro"/>
</dbReference>
<accession>A0A7C4XKY2</accession>
<gene>
    <name evidence="2" type="ORF">ENV60_05425</name>
</gene>
<evidence type="ECO:0000313" key="2">
    <source>
        <dbReference type="EMBL" id="HGV97718.1"/>
    </source>
</evidence>